<evidence type="ECO:0000313" key="5">
    <source>
        <dbReference type="EMBL" id="GMS85520.1"/>
    </source>
</evidence>
<dbReference type="Proteomes" id="UP001432027">
    <property type="component" value="Unassembled WGS sequence"/>
</dbReference>
<sequence length="120" mass="14148">MERKKVMCRIPFQRLKPDNIEFTALLGLVFWNHGLYHVNDQLTAAVEKNRRQILAELNSVYKKRGKIEYAIRLGELFCLLDTMEEHATISINDMEIYRLLNLFSECSEISADHEIYRLSN</sequence>
<evidence type="ECO:0000313" key="6">
    <source>
        <dbReference type="Proteomes" id="UP001432027"/>
    </source>
</evidence>
<dbReference type="SUPFAM" id="SSF48508">
    <property type="entry name" value="Nuclear receptor ligand-binding domain"/>
    <property type="match status" value="1"/>
</dbReference>
<dbReference type="InterPro" id="IPR000536">
    <property type="entry name" value="Nucl_hrmn_rcpt_lig-bd"/>
</dbReference>
<keyword evidence="3" id="KW-0675">Receptor</keyword>
<comment type="caution">
    <text evidence="5">The sequence shown here is derived from an EMBL/GenBank/DDBJ whole genome shotgun (WGS) entry which is preliminary data.</text>
</comment>
<evidence type="ECO:0000256" key="3">
    <source>
        <dbReference type="ARBA" id="ARBA00023170"/>
    </source>
</evidence>
<dbReference type="PANTHER" id="PTHR46011">
    <property type="entry name" value="NUCLEAR HORMONE RECEPTOR FAMILY MEMBER NHR-86-RELATED"/>
    <property type="match status" value="1"/>
</dbReference>
<organism evidence="5 6">
    <name type="scientific">Pristionchus entomophagus</name>
    <dbReference type="NCBI Taxonomy" id="358040"/>
    <lineage>
        <taxon>Eukaryota</taxon>
        <taxon>Metazoa</taxon>
        <taxon>Ecdysozoa</taxon>
        <taxon>Nematoda</taxon>
        <taxon>Chromadorea</taxon>
        <taxon>Rhabditida</taxon>
        <taxon>Rhabditina</taxon>
        <taxon>Diplogasteromorpha</taxon>
        <taxon>Diplogasteroidea</taxon>
        <taxon>Neodiplogasteridae</taxon>
        <taxon>Pristionchus</taxon>
    </lineage>
</organism>
<dbReference type="GO" id="GO:0005634">
    <property type="term" value="C:nucleus"/>
    <property type="evidence" value="ECO:0007669"/>
    <property type="project" value="TreeGrafter"/>
</dbReference>
<dbReference type="AlphaFoldDB" id="A0AAV5SR58"/>
<protein>
    <recommendedName>
        <fullName evidence="4">NR LBD domain-containing protein</fullName>
    </recommendedName>
</protein>
<reference evidence="5" key="1">
    <citation type="submission" date="2023-10" db="EMBL/GenBank/DDBJ databases">
        <title>Genome assembly of Pristionchus species.</title>
        <authorList>
            <person name="Yoshida K."/>
            <person name="Sommer R.J."/>
        </authorList>
    </citation>
    <scope>NUCLEOTIDE SEQUENCE</scope>
    <source>
        <strain evidence="5">RS0144</strain>
    </source>
</reference>
<evidence type="ECO:0000256" key="1">
    <source>
        <dbReference type="ARBA" id="ARBA00023015"/>
    </source>
</evidence>
<proteinExistence type="predicted"/>
<keyword evidence="2" id="KW-0804">Transcription</keyword>
<gene>
    <name evidence="5" type="ORF">PENTCL1PPCAC_7695</name>
</gene>
<dbReference type="EMBL" id="BTSX01000002">
    <property type="protein sequence ID" value="GMS85520.1"/>
    <property type="molecule type" value="Genomic_DNA"/>
</dbReference>
<evidence type="ECO:0000256" key="2">
    <source>
        <dbReference type="ARBA" id="ARBA00023163"/>
    </source>
</evidence>
<feature type="domain" description="NR LBD" evidence="4">
    <location>
        <begin position="1"/>
        <end position="116"/>
    </location>
</feature>
<dbReference type="Gene3D" id="1.10.565.10">
    <property type="entry name" value="Retinoid X Receptor"/>
    <property type="match status" value="1"/>
</dbReference>
<dbReference type="Pfam" id="PF00104">
    <property type="entry name" value="Hormone_recep"/>
    <property type="match status" value="1"/>
</dbReference>
<keyword evidence="6" id="KW-1185">Reference proteome</keyword>
<dbReference type="GO" id="GO:0003700">
    <property type="term" value="F:DNA-binding transcription factor activity"/>
    <property type="evidence" value="ECO:0007669"/>
    <property type="project" value="TreeGrafter"/>
</dbReference>
<dbReference type="PROSITE" id="PS51843">
    <property type="entry name" value="NR_LBD"/>
    <property type="match status" value="1"/>
</dbReference>
<name>A0AAV5SR58_9BILA</name>
<evidence type="ECO:0000259" key="4">
    <source>
        <dbReference type="PROSITE" id="PS51843"/>
    </source>
</evidence>
<accession>A0AAV5SR58</accession>
<dbReference type="PANTHER" id="PTHR46011:SF6">
    <property type="entry name" value="HIGH ZINC ACTIVATED NUCLEAR RECEPTOR PROTEIN"/>
    <property type="match status" value="1"/>
</dbReference>
<dbReference type="InterPro" id="IPR035500">
    <property type="entry name" value="NHR-like_dom_sf"/>
</dbReference>
<keyword evidence="1" id="KW-0805">Transcription regulation</keyword>